<protein>
    <recommendedName>
        <fullName evidence="5">Lipoprotein</fullName>
    </recommendedName>
</protein>
<comment type="caution">
    <text evidence="3">The sequence shown here is derived from an EMBL/GenBank/DDBJ whole genome shotgun (WGS) entry which is preliminary data.</text>
</comment>
<dbReference type="EMBL" id="JAIBOA010000017">
    <property type="protein sequence ID" value="MBW8485642.1"/>
    <property type="molecule type" value="Genomic_DNA"/>
</dbReference>
<evidence type="ECO:0000313" key="4">
    <source>
        <dbReference type="Proteomes" id="UP000774570"/>
    </source>
</evidence>
<keyword evidence="4" id="KW-1185">Reference proteome</keyword>
<name>A0ABS7FYX8_9ACTN</name>
<reference evidence="3 4" key="1">
    <citation type="submission" date="2021-07" db="EMBL/GenBank/DDBJ databases">
        <title>Actinomadura sp. PM05-2 isolated from lichen.</title>
        <authorList>
            <person name="Somphong A."/>
            <person name="Phongsopitanun W."/>
            <person name="Tanasupawat S."/>
            <person name="Peongsungnone V."/>
        </authorList>
    </citation>
    <scope>NUCLEOTIDE SEQUENCE [LARGE SCALE GENOMIC DNA]</scope>
    <source>
        <strain evidence="3 4">PM05-2</strain>
    </source>
</reference>
<feature type="compositionally biased region" description="Low complexity" evidence="1">
    <location>
        <begin position="47"/>
        <end position="57"/>
    </location>
</feature>
<feature type="signal peptide" evidence="2">
    <location>
        <begin position="1"/>
        <end position="28"/>
    </location>
</feature>
<dbReference type="PROSITE" id="PS51257">
    <property type="entry name" value="PROKAR_LIPOPROTEIN"/>
    <property type="match status" value="1"/>
</dbReference>
<feature type="region of interest" description="Disordered" evidence="1">
    <location>
        <begin position="27"/>
        <end position="57"/>
    </location>
</feature>
<feature type="chain" id="PRO_5045089861" description="Lipoprotein" evidence="2">
    <location>
        <begin position="29"/>
        <end position="145"/>
    </location>
</feature>
<proteinExistence type="predicted"/>
<keyword evidence="2" id="KW-0732">Signal</keyword>
<evidence type="ECO:0000313" key="3">
    <source>
        <dbReference type="EMBL" id="MBW8485642.1"/>
    </source>
</evidence>
<organism evidence="3 4">
    <name type="scientific">Actinomadura parmotrematis</name>
    <dbReference type="NCBI Taxonomy" id="2864039"/>
    <lineage>
        <taxon>Bacteria</taxon>
        <taxon>Bacillati</taxon>
        <taxon>Actinomycetota</taxon>
        <taxon>Actinomycetes</taxon>
        <taxon>Streptosporangiales</taxon>
        <taxon>Thermomonosporaceae</taxon>
        <taxon>Actinomadura</taxon>
    </lineage>
</organism>
<accession>A0ABS7FYX8</accession>
<sequence>MRTLARIGLVPAALAVPILIMACRPSGAGTAPEASGTPGGGGSFTLAPGGSAAPDGGDVTVTFEGVPADSRCPEGVQCVWEGDATVRVKVSAGGTDAPGELHTSARFAQEIAVHGHRLRLVGLTPAKQADAPVAPDAYRAEFALD</sequence>
<evidence type="ECO:0008006" key="5">
    <source>
        <dbReference type="Google" id="ProtNLM"/>
    </source>
</evidence>
<evidence type="ECO:0000256" key="2">
    <source>
        <dbReference type="SAM" id="SignalP"/>
    </source>
</evidence>
<dbReference type="Proteomes" id="UP000774570">
    <property type="component" value="Unassembled WGS sequence"/>
</dbReference>
<evidence type="ECO:0000256" key="1">
    <source>
        <dbReference type="SAM" id="MobiDB-lite"/>
    </source>
</evidence>
<gene>
    <name evidence="3" type="ORF">K1Y72_24895</name>
</gene>
<dbReference type="RefSeq" id="WP_220168875.1">
    <property type="nucleotide sequence ID" value="NZ_JAIBOA010000017.1"/>
</dbReference>